<dbReference type="EMBL" id="QTSX02001236">
    <property type="protein sequence ID" value="KAJ9083040.1"/>
    <property type="molecule type" value="Genomic_DNA"/>
</dbReference>
<reference evidence="1" key="1">
    <citation type="submission" date="2022-04" db="EMBL/GenBank/DDBJ databases">
        <title>Genome of the entomopathogenic fungus Entomophthora muscae.</title>
        <authorList>
            <person name="Elya C."/>
            <person name="Lovett B.R."/>
            <person name="Lee E."/>
            <person name="Macias A.M."/>
            <person name="Hajek A.E."/>
            <person name="De Bivort B.L."/>
            <person name="Kasson M.T."/>
            <person name="De Fine Licht H.H."/>
            <person name="Stajich J.E."/>
        </authorList>
    </citation>
    <scope>NUCLEOTIDE SEQUENCE</scope>
    <source>
        <strain evidence="1">Berkeley</strain>
    </source>
</reference>
<sequence length="67" mass="7299">AYGTKFGKNKSPTPRYLMENFRYPNIENPQPMNDLVCSPEFGLTPGPGQILSAPALGTAGECRPVMK</sequence>
<feature type="non-terminal residue" evidence="1">
    <location>
        <position position="1"/>
    </location>
</feature>
<evidence type="ECO:0000313" key="1">
    <source>
        <dbReference type="EMBL" id="KAJ9083040.1"/>
    </source>
</evidence>
<comment type="caution">
    <text evidence="1">The sequence shown here is derived from an EMBL/GenBank/DDBJ whole genome shotgun (WGS) entry which is preliminary data.</text>
</comment>
<accession>A0ACC2U8J9</accession>
<organism evidence="1 2">
    <name type="scientific">Entomophthora muscae</name>
    <dbReference type="NCBI Taxonomy" id="34485"/>
    <lineage>
        <taxon>Eukaryota</taxon>
        <taxon>Fungi</taxon>
        <taxon>Fungi incertae sedis</taxon>
        <taxon>Zoopagomycota</taxon>
        <taxon>Entomophthoromycotina</taxon>
        <taxon>Entomophthoromycetes</taxon>
        <taxon>Entomophthorales</taxon>
        <taxon>Entomophthoraceae</taxon>
        <taxon>Entomophthora</taxon>
    </lineage>
</organism>
<proteinExistence type="predicted"/>
<name>A0ACC2U8J9_9FUNG</name>
<dbReference type="Proteomes" id="UP001165960">
    <property type="component" value="Unassembled WGS sequence"/>
</dbReference>
<protein>
    <submittedName>
        <fullName evidence="1">Uncharacterized protein</fullName>
    </submittedName>
</protein>
<gene>
    <name evidence="1" type="ORF">DSO57_1038757</name>
</gene>
<keyword evidence="2" id="KW-1185">Reference proteome</keyword>
<evidence type="ECO:0000313" key="2">
    <source>
        <dbReference type="Proteomes" id="UP001165960"/>
    </source>
</evidence>